<dbReference type="EMBL" id="CM020618">
    <property type="protein sequence ID" value="KAK1860883.1"/>
    <property type="molecule type" value="Genomic_DNA"/>
</dbReference>
<proteinExistence type="predicted"/>
<reference evidence="1" key="1">
    <citation type="submission" date="2019-11" db="EMBL/GenBank/DDBJ databases">
        <title>Nori genome reveals adaptations in red seaweeds to the harsh intertidal environment.</title>
        <authorList>
            <person name="Wang D."/>
            <person name="Mao Y."/>
        </authorList>
    </citation>
    <scope>NUCLEOTIDE SEQUENCE</scope>
    <source>
        <tissue evidence="1">Gametophyte</tissue>
    </source>
</reference>
<evidence type="ECO:0000313" key="2">
    <source>
        <dbReference type="Proteomes" id="UP000798662"/>
    </source>
</evidence>
<protein>
    <submittedName>
        <fullName evidence="1">Uncharacterized protein</fullName>
    </submittedName>
</protein>
<comment type="caution">
    <text evidence="1">The sequence shown here is derived from an EMBL/GenBank/DDBJ whole genome shotgun (WGS) entry which is preliminary data.</text>
</comment>
<keyword evidence="2" id="KW-1185">Reference proteome</keyword>
<name>A0ACC3BTK7_PYRYE</name>
<sequence length="511" mass="56300">MSGRKKRARLLVCCVCGFETHSKGGFVWHQRSSHGREHGNGITSRKRARSPTCADDAAAAKDGVPVHPRARRRLDLIVGVHRRPVEQAEPGDGSGPDPPDALPTDAPISGVSTLVADNTGSYDAAIRAQLYPLLELTGISQDGAANGSMDVEYQYQSLATRVFCLYEVLDDAARSVPILERRKNSRSGTFNTTRLRALQKFVLGVGGAGLSLKEQKQLYNFLEVWDRRDAVDPMEVSEDLSLSAVFPTVSSFTNALRDDINDAVLSAGWKKLNIREGGAVYEVYYRSVMEVVLARLREGTAGMRLWSGDEGPAPPSNLRQTPMDGDAFRLCEKEVVATHGCTSFVLGLHLYSDSSQLSWSGAHKLYPVRVRLVNDVTGDIHWMTVAYIPIVRTLVETAAKERSRLRRCGILQRVLYVCMRTAMAASRFGAEVCVGGRHVMAFPRVLLYVCDQPEERALLCLKAGQCQRPCSQCDVLVDVAGSSEALDSSDRDVVETLERQLEVDGHRQHNR</sequence>
<accession>A0ACC3BTK7</accession>
<evidence type="ECO:0000313" key="1">
    <source>
        <dbReference type="EMBL" id="KAK1860883.1"/>
    </source>
</evidence>
<organism evidence="1 2">
    <name type="scientific">Pyropia yezoensis</name>
    <name type="common">Susabi-nori</name>
    <name type="synonym">Porphyra yezoensis</name>
    <dbReference type="NCBI Taxonomy" id="2788"/>
    <lineage>
        <taxon>Eukaryota</taxon>
        <taxon>Rhodophyta</taxon>
        <taxon>Bangiophyceae</taxon>
        <taxon>Bangiales</taxon>
        <taxon>Bangiaceae</taxon>
        <taxon>Pyropia</taxon>
    </lineage>
</organism>
<gene>
    <name evidence="1" type="ORF">I4F81_003469</name>
</gene>
<dbReference type="Proteomes" id="UP000798662">
    <property type="component" value="Chromosome 1"/>
</dbReference>